<dbReference type="AlphaFoldDB" id="A0AAE9NE70"/>
<organism evidence="5 6">
    <name type="scientific">Bradyrhizobium betae</name>
    <dbReference type="NCBI Taxonomy" id="244734"/>
    <lineage>
        <taxon>Bacteria</taxon>
        <taxon>Pseudomonadati</taxon>
        <taxon>Pseudomonadota</taxon>
        <taxon>Alphaproteobacteria</taxon>
        <taxon>Hyphomicrobiales</taxon>
        <taxon>Nitrobacteraceae</taxon>
        <taxon>Bradyrhizobium</taxon>
    </lineage>
</organism>
<dbReference type="PROSITE" id="PS00101">
    <property type="entry name" value="HEXAPEP_TRANSFERASES"/>
    <property type="match status" value="1"/>
</dbReference>
<dbReference type="InterPro" id="IPR050179">
    <property type="entry name" value="Trans_hexapeptide_repeat"/>
</dbReference>
<name>A0AAE9NE70_9BRAD</name>
<protein>
    <submittedName>
        <fullName evidence="5">N-acetyltransferase</fullName>
    </submittedName>
</protein>
<keyword evidence="3" id="KW-0677">Repeat</keyword>
<evidence type="ECO:0000256" key="4">
    <source>
        <dbReference type="ARBA" id="ARBA00023315"/>
    </source>
</evidence>
<dbReference type="PANTHER" id="PTHR43300">
    <property type="entry name" value="ACETYLTRANSFERASE"/>
    <property type="match status" value="1"/>
</dbReference>
<sequence length="170" mass="17599">MPIKDDVELGRDVRILHPELVNLYGCTVGDESRIGTFVEVQAGAKIGARCKLSSHSFVCEGVTIEDEVFIGHGVMFTNDKHPRATAVDGRPQQASDWTLQRTHVGRGASIGSNATILCGVTIGAGALVGAGSVVTKDVPAGATVAGVPARIMSAADNRAPADRAFSSDAS</sequence>
<keyword evidence="4" id="KW-0012">Acyltransferase</keyword>
<keyword evidence="2" id="KW-0808">Transferase</keyword>
<evidence type="ECO:0000256" key="2">
    <source>
        <dbReference type="ARBA" id="ARBA00022679"/>
    </source>
</evidence>
<evidence type="ECO:0000256" key="1">
    <source>
        <dbReference type="ARBA" id="ARBA00007274"/>
    </source>
</evidence>
<dbReference type="Gene3D" id="2.160.10.10">
    <property type="entry name" value="Hexapeptide repeat proteins"/>
    <property type="match status" value="1"/>
</dbReference>
<dbReference type="Proteomes" id="UP001058872">
    <property type="component" value="Chromosome"/>
</dbReference>
<gene>
    <name evidence="5" type="ORF">DCM83_19315</name>
</gene>
<dbReference type="SUPFAM" id="SSF51161">
    <property type="entry name" value="Trimeric LpxA-like enzymes"/>
    <property type="match status" value="1"/>
</dbReference>
<dbReference type="InterPro" id="IPR011004">
    <property type="entry name" value="Trimer_LpxA-like_sf"/>
</dbReference>
<accession>A0AAE9NE70</accession>
<reference evidence="5" key="1">
    <citation type="submission" date="2018-04" db="EMBL/GenBank/DDBJ databases">
        <title>Genomes of Endosymbiotic and Endophytic Bradyrhizobium Publication status.</title>
        <authorList>
            <person name="Guha S."/>
            <person name="Jorrin B."/>
            <person name="Sarkar M."/>
            <person name="Poole P.S."/>
            <person name="DasGupta M."/>
        </authorList>
    </citation>
    <scope>NUCLEOTIDE SEQUENCE</scope>
    <source>
        <strain evidence="5">WBOS16</strain>
    </source>
</reference>
<dbReference type="CDD" id="cd03358">
    <property type="entry name" value="LbH_WxcM_N_like"/>
    <property type="match status" value="1"/>
</dbReference>
<dbReference type="GO" id="GO:0016746">
    <property type="term" value="F:acyltransferase activity"/>
    <property type="evidence" value="ECO:0007669"/>
    <property type="project" value="UniProtKB-KW"/>
</dbReference>
<comment type="similarity">
    <text evidence="1">Belongs to the transferase hexapeptide repeat family.</text>
</comment>
<evidence type="ECO:0000313" key="5">
    <source>
        <dbReference type="EMBL" id="UUO67134.1"/>
    </source>
</evidence>
<dbReference type="RefSeq" id="WP_257177920.1">
    <property type="nucleotide sequence ID" value="NZ_CP028989.1"/>
</dbReference>
<dbReference type="InterPro" id="IPR001451">
    <property type="entry name" value="Hexapep"/>
</dbReference>
<dbReference type="EMBL" id="CP028989">
    <property type="protein sequence ID" value="UUO67134.1"/>
    <property type="molecule type" value="Genomic_DNA"/>
</dbReference>
<dbReference type="InterPro" id="IPR018357">
    <property type="entry name" value="Hexapep_transf_CS"/>
</dbReference>
<evidence type="ECO:0000256" key="3">
    <source>
        <dbReference type="ARBA" id="ARBA00022737"/>
    </source>
</evidence>
<evidence type="ECO:0000313" key="6">
    <source>
        <dbReference type="Proteomes" id="UP001058872"/>
    </source>
</evidence>
<proteinExistence type="inferred from homology"/>
<dbReference type="PANTHER" id="PTHR43300:SF4">
    <property type="entry name" value="ACYL-[ACYL-CARRIER-PROTEIN]--UDP-N-ACETYLGLUCOSAMINE O-ACYLTRANSFERASE"/>
    <property type="match status" value="1"/>
</dbReference>
<dbReference type="Pfam" id="PF00132">
    <property type="entry name" value="Hexapep"/>
    <property type="match status" value="1"/>
</dbReference>